<comment type="caution">
    <text evidence="2">The sequence shown here is derived from an EMBL/GenBank/DDBJ whole genome shotgun (WGS) entry which is preliminary data.</text>
</comment>
<evidence type="ECO:0000313" key="3">
    <source>
        <dbReference type="Proteomes" id="UP000775872"/>
    </source>
</evidence>
<gene>
    <name evidence="2" type="ORF">CSOL1703_00011576</name>
</gene>
<dbReference type="AlphaFoldDB" id="A0A9N9ZQ30"/>
<dbReference type="Proteomes" id="UP000775872">
    <property type="component" value="Unassembled WGS sequence"/>
</dbReference>
<evidence type="ECO:0000313" key="2">
    <source>
        <dbReference type="EMBL" id="CAH0059536.1"/>
    </source>
</evidence>
<dbReference type="EMBL" id="CABFOC020000097">
    <property type="protein sequence ID" value="CAH0059536.1"/>
    <property type="molecule type" value="Genomic_DNA"/>
</dbReference>
<dbReference type="OrthoDB" id="5372011at2759"/>
<feature type="region of interest" description="Disordered" evidence="1">
    <location>
        <begin position="104"/>
        <end position="131"/>
    </location>
</feature>
<feature type="region of interest" description="Disordered" evidence="1">
    <location>
        <begin position="1"/>
        <end position="43"/>
    </location>
</feature>
<accession>A0A9N9ZQ30</accession>
<sequence>MPTQQPQQGSPPLTPTFTPAMRDLQARGKNPFQGHPGHEDHHSVMHLGLGQCLPKDTYEARERRSYAMSVLDHPEKLMMYAQSENDSISSQRLRFMQMACGLGPERMNPDFTMGPENGSKSNPSTPLKGPVLGQRIVSGTGGFTIGGPSSG</sequence>
<proteinExistence type="predicted"/>
<evidence type="ECO:0000256" key="1">
    <source>
        <dbReference type="SAM" id="MobiDB-lite"/>
    </source>
</evidence>
<reference evidence="2" key="1">
    <citation type="submission" date="2021-10" db="EMBL/GenBank/DDBJ databases">
        <authorList>
            <person name="Piombo E."/>
        </authorList>
    </citation>
    <scope>NUCLEOTIDE SEQUENCE</scope>
</reference>
<feature type="compositionally biased region" description="Polar residues" evidence="1">
    <location>
        <begin position="1"/>
        <end position="17"/>
    </location>
</feature>
<organism evidence="2 3">
    <name type="scientific">Clonostachys solani</name>
    <dbReference type="NCBI Taxonomy" id="160281"/>
    <lineage>
        <taxon>Eukaryota</taxon>
        <taxon>Fungi</taxon>
        <taxon>Dikarya</taxon>
        <taxon>Ascomycota</taxon>
        <taxon>Pezizomycotina</taxon>
        <taxon>Sordariomycetes</taxon>
        <taxon>Hypocreomycetidae</taxon>
        <taxon>Hypocreales</taxon>
        <taxon>Bionectriaceae</taxon>
        <taxon>Clonostachys</taxon>
    </lineage>
</organism>
<protein>
    <submittedName>
        <fullName evidence="2">Uncharacterized protein</fullName>
    </submittedName>
</protein>
<keyword evidence="3" id="KW-1185">Reference proteome</keyword>
<name>A0A9N9ZQ30_9HYPO</name>